<feature type="region of interest" description="Disordered" evidence="1">
    <location>
        <begin position="1"/>
        <end position="28"/>
    </location>
</feature>
<reference evidence="2 3" key="1">
    <citation type="submission" date="2017-06" db="EMBL/GenBank/DDBJ databases">
        <title>Comparative genomic analysis of Ambrosia Fusariam Clade fungi.</title>
        <authorList>
            <person name="Stajich J.E."/>
            <person name="Carrillo J."/>
            <person name="Kijimoto T."/>
            <person name="Eskalen A."/>
            <person name="O'Donnell K."/>
            <person name="Kasson M."/>
        </authorList>
    </citation>
    <scope>NUCLEOTIDE SEQUENCE [LARGE SCALE GENOMIC DNA]</scope>
    <source>
        <strain evidence="2 3">NRRL62584</strain>
    </source>
</reference>
<dbReference type="Proteomes" id="UP000288168">
    <property type="component" value="Unassembled WGS sequence"/>
</dbReference>
<name>A0A428NUK4_9HYPO</name>
<evidence type="ECO:0000313" key="2">
    <source>
        <dbReference type="EMBL" id="RSL44488.1"/>
    </source>
</evidence>
<gene>
    <name evidence="2" type="ORF">CEP54_014658</name>
</gene>
<keyword evidence="3" id="KW-1185">Reference proteome</keyword>
<accession>A0A428NUK4</accession>
<dbReference type="EMBL" id="NKCI01000289">
    <property type="protein sequence ID" value="RSL44488.1"/>
    <property type="molecule type" value="Genomic_DNA"/>
</dbReference>
<dbReference type="AlphaFoldDB" id="A0A428NUK4"/>
<comment type="caution">
    <text evidence="2">The sequence shown here is derived from an EMBL/GenBank/DDBJ whole genome shotgun (WGS) entry which is preliminary data.</text>
</comment>
<proteinExistence type="predicted"/>
<evidence type="ECO:0000313" key="3">
    <source>
        <dbReference type="Proteomes" id="UP000288168"/>
    </source>
</evidence>
<evidence type="ECO:0000256" key="1">
    <source>
        <dbReference type="SAM" id="MobiDB-lite"/>
    </source>
</evidence>
<organism evidence="2 3">
    <name type="scientific">Fusarium duplospermum</name>
    <dbReference type="NCBI Taxonomy" id="1325734"/>
    <lineage>
        <taxon>Eukaryota</taxon>
        <taxon>Fungi</taxon>
        <taxon>Dikarya</taxon>
        <taxon>Ascomycota</taxon>
        <taxon>Pezizomycotina</taxon>
        <taxon>Sordariomycetes</taxon>
        <taxon>Hypocreomycetidae</taxon>
        <taxon>Hypocreales</taxon>
        <taxon>Nectriaceae</taxon>
        <taxon>Fusarium</taxon>
        <taxon>Fusarium solani species complex</taxon>
    </lineage>
</organism>
<protein>
    <submittedName>
        <fullName evidence="2">Uncharacterized protein</fullName>
    </submittedName>
</protein>
<sequence length="70" mass="7576">MNTSADAGPSRHVTIASQPRSAAGVPLHGPAFQTLTKFPSWPQHMTRMCVRTGLSDGSYEHDLSDARSRP</sequence>